<reference evidence="7" key="1">
    <citation type="journal article" date="2021" name="Cell">
        <title>Tracing the genetic footprints of vertebrate landing in non-teleost ray-finned fishes.</title>
        <authorList>
            <person name="Bi X."/>
            <person name="Wang K."/>
            <person name="Yang L."/>
            <person name="Pan H."/>
            <person name="Jiang H."/>
            <person name="Wei Q."/>
            <person name="Fang M."/>
            <person name="Yu H."/>
            <person name="Zhu C."/>
            <person name="Cai Y."/>
            <person name="He Y."/>
            <person name="Gan X."/>
            <person name="Zeng H."/>
            <person name="Yu D."/>
            <person name="Zhu Y."/>
            <person name="Jiang H."/>
            <person name="Qiu Q."/>
            <person name="Yang H."/>
            <person name="Zhang Y.E."/>
            <person name="Wang W."/>
            <person name="Zhu M."/>
            <person name="He S."/>
            <person name="Zhang G."/>
        </authorList>
    </citation>
    <scope>NUCLEOTIDE SEQUENCE</scope>
    <source>
        <strain evidence="7">Allg_001</strain>
    </source>
</reference>
<proteinExistence type="inferred from homology"/>
<dbReference type="Gene3D" id="3.10.20.90">
    <property type="entry name" value="Phosphatidylinositol 3-kinase Catalytic Subunit, Chain A, domain 1"/>
    <property type="match status" value="1"/>
</dbReference>
<evidence type="ECO:0000256" key="5">
    <source>
        <dbReference type="RuleBase" id="RU004384"/>
    </source>
</evidence>
<evidence type="ECO:0000256" key="2">
    <source>
        <dbReference type="ARBA" id="ARBA00007293"/>
    </source>
</evidence>
<dbReference type="PANTHER" id="PTHR10969">
    <property type="entry name" value="MICROTUBULE-ASSOCIATED PROTEINS 1A/1B LIGHT CHAIN 3-RELATED"/>
    <property type="match status" value="1"/>
</dbReference>
<comment type="caution">
    <text evidence="7">The sequence shown here is derived from an EMBL/GenBank/DDBJ whole genome shotgun (WGS) entry which is preliminary data.</text>
</comment>
<dbReference type="InterPro" id="IPR004241">
    <property type="entry name" value="Atg8-like"/>
</dbReference>
<dbReference type="SUPFAM" id="SSF54236">
    <property type="entry name" value="Ubiquitin-like"/>
    <property type="match status" value="1"/>
</dbReference>
<dbReference type="EMBL" id="JAAWVO010074088">
    <property type="protein sequence ID" value="MBN3325097.1"/>
    <property type="molecule type" value="Genomic_DNA"/>
</dbReference>
<comment type="similarity">
    <text evidence="2 5">Belongs to the ATG8 family.</text>
</comment>
<evidence type="ECO:0000313" key="7">
    <source>
        <dbReference type="EMBL" id="MBN3325097.1"/>
    </source>
</evidence>
<evidence type="ECO:0000256" key="3">
    <source>
        <dbReference type="ARBA" id="ARBA00023136"/>
    </source>
</evidence>
<keyword evidence="5" id="KW-0072">Autophagy</keyword>
<accession>A0A8J7P4E6</accession>
<dbReference type="InterPro" id="IPR029071">
    <property type="entry name" value="Ubiquitin-like_domsf"/>
</dbReference>
<name>A0A8J7P4E6_ATRSP</name>
<feature type="region of interest" description="Disordered" evidence="6">
    <location>
        <begin position="312"/>
        <end position="353"/>
    </location>
</feature>
<feature type="non-terminal residue" evidence="7">
    <location>
        <position position="612"/>
    </location>
</feature>
<comment type="subcellular location">
    <subcellularLocation>
        <location evidence="1">Membrane</location>
    </subcellularLocation>
</comment>
<feature type="non-terminal residue" evidence="7">
    <location>
        <position position="1"/>
    </location>
</feature>
<evidence type="ECO:0000256" key="1">
    <source>
        <dbReference type="ARBA" id="ARBA00004370"/>
    </source>
</evidence>
<dbReference type="GO" id="GO:0016020">
    <property type="term" value="C:membrane"/>
    <property type="evidence" value="ECO:0007669"/>
    <property type="project" value="UniProtKB-SubCell"/>
</dbReference>
<evidence type="ECO:0000256" key="6">
    <source>
        <dbReference type="SAM" id="MobiDB-lite"/>
    </source>
</evidence>
<dbReference type="AlphaFoldDB" id="A0A8J7P4E6"/>
<evidence type="ECO:0000313" key="8">
    <source>
        <dbReference type="Proteomes" id="UP000736164"/>
    </source>
</evidence>
<keyword evidence="3" id="KW-0472">Membrane</keyword>
<protein>
    <submittedName>
        <fullName evidence="7">GBRL1 protein</fullName>
    </submittedName>
</protein>
<sequence>MAPPERSPAECSRDPPNTHGVVFMAVSDPCWQLVVLLVRDTRLLQSALILQQGAVPVFSAGHRGRTDSPSRASSLVCCRHTLRHTPHVLQDSSPRPLSTCLHRHCSAGLSITGPSSRVPLIGRRLPLPQSTPNGTAIGWSVVGEVGSRTPLASGSIVNKRRPRPPPIPIGCCAVMLRPGPVIGYKPEERAGSELVVLNAGRSTSFSTDLTGCVVGVLIFSSVSVISASTNNTAFRLLSAGLCRSLLQAGSGPVSLPCPACPSIEAIGRAERLSAHARVSAGAQTRDCGSHRWHGAPLVAIPAPDRWQASYRPRKKRGGTCQWRRTRGSYPGSEPTTHSDWESGTPASLRSPPLYGERRIPPPPPTWFKSARCSDFVSVSSLLRRFHLAFLPHSAIGRKGPPRHQRIKRSCGLRRCVCVLVELLKRSLVLSLSPTPTLPPRQMDSRYQRSVPLQVRRAEGQRIREKHPDKIPIIVERVARARVPELQKKKYLDRGTGHSSPPVPRLTADPLSVSSAVGQFCFLIRQRISLRPEEALFFFVDNALPPSGATLAQIYQVSPLPGRSAVLTALSLPATLGRCEPAPCLDGRSTKAAAGRGVSGASRGRSPCGLCGS</sequence>
<dbReference type="Pfam" id="PF02991">
    <property type="entry name" value="ATG8"/>
    <property type="match status" value="2"/>
</dbReference>
<feature type="region of interest" description="Disordered" evidence="6">
    <location>
        <begin position="588"/>
        <end position="612"/>
    </location>
</feature>
<evidence type="ECO:0000256" key="4">
    <source>
        <dbReference type="ARBA" id="ARBA00023288"/>
    </source>
</evidence>
<organism evidence="7 8">
    <name type="scientific">Atractosteus spatula</name>
    <name type="common">Alligator gar</name>
    <name type="synonym">Lepisosteus spatula</name>
    <dbReference type="NCBI Taxonomy" id="7917"/>
    <lineage>
        <taxon>Eukaryota</taxon>
        <taxon>Metazoa</taxon>
        <taxon>Chordata</taxon>
        <taxon>Craniata</taxon>
        <taxon>Vertebrata</taxon>
        <taxon>Euteleostomi</taxon>
        <taxon>Actinopterygii</taxon>
        <taxon>Neopterygii</taxon>
        <taxon>Holostei</taxon>
        <taxon>Semionotiformes</taxon>
        <taxon>Lepisosteidae</taxon>
        <taxon>Atractosteus</taxon>
    </lineage>
</organism>
<dbReference type="GO" id="GO:0006914">
    <property type="term" value="P:autophagy"/>
    <property type="evidence" value="ECO:0007669"/>
    <property type="project" value="UniProtKB-KW"/>
</dbReference>
<gene>
    <name evidence="7" type="primary">Gabarapl1</name>
    <name evidence="7" type="ORF">GTO95_0012039</name>
</gene>
<feature type="compositionally biased region" description="Low complexity" evidence="6">
    <location>
        <begin position="591"/>
        <end position="605"/>
    </location>
</feature>
<keyword evidence="4" id="KW-0449">Lipoprotein</keyword>
<dbReference type="Proteomes" id="UP000736164">
    <property type="component" value="Unassembled WGS sequence"/>
</dbReference>
<keyword evidence="8" id="KW-1185">Reference proteome</keyword>